<accession>A0ACA9U7M1</accession>
<proteinExistence type="predicted"/>
<dbReference type="EMBL" id="CADEHS020000055">
    <property type="protein sequence ID" value="CAG9949273.1"/>
    <property type="molecule type" value="Genomic_DNA"/>
</dbReference>
<evidence type="ECO:0000313" key="2">
    <source>
        <dbReference type="Proteomes" id="UP000836387"/>
    </source>
</evidence>
<keyword evidence="2" id="KW-1185">Reference proteome</keyword>
<evidence type="ECO:0000313" key="1">
    <source>
        <dbReference type="EMBL" id="CAG9949273.1"/>
    </source>
</evidence>
<name>A0ACA9U7M1_BIOOC</name>
<organism evidence="1 2">
    <name type="scientific">Clonostachys rosea f. rosea IK726</name>
    <dbReference type="NCBI Taxonomy" id="1349383"/>
    <lineage>
        <taxon>Eukaryota</taxon>
        <taxon>Fungi</taxon>
        <taxon>Dikarya</taxon>
        <taxon>Ascomycota</taxon>
        <taxon>Pezizomycotina</taxon>
        <taxon>Sordariomycetes</taxon>
        <taxon>Hypocreomycetidae</taxon>
        <taxon>Hypocreales</taxon>
        <taxon>Bionectriaceae</taxon>
        <taxon>Clonostachys</taxon>
    </lineage>
</organism>
<protein>
    <submittedName>
        <fullName evidence="1">Uncharacterized protein</fullName>
    </submittedName>
</protein>
<sequence length="786" mass="87072">MSPLENVPPEIFDGILAELESESDIYHLLLTCKEMHDACIQTLYRVNASHVAHRRSNQPHIQCQSALDWALDNKMETIALRVMEMTPEVCNVDHVAKAIRMKDPVIAIRLLGLPHVQPQLRDLAPIYKVNGFICAAIVHGHIKCLDMLEKLVPINLGKRDYLSNYVEPALALTCKKGYVELVERFAAAGLRQCSRPGVWLKLLPLINAIRYREEGGESTKNYEMAKILLDTYPKLAGDTSLLFAAAQEGHDSVLELLITHGAPKPNREILSFLLSEAIRGGCRTFIQRLLQNGASIVPTTRQRIKCPKFIPPKDRAHKARQNAGEIREILASQEESLSSQDGRGPYVLSEAISADNIPLVRYCISVGAHRIKRYQAILTYRVSSIDMLECLTTKRININLWDEDGNLPIQNTLPLLSHCIDDPLLFFKTFISKVGDIDARNFHGQTVLSYCCALVPSKRSYSDSKDEYCCIMECVEALLNSGAKLDLASATGRSPLHEAAQFSSKEVVSLLLKRGANPNALDNQGRSPLHSAMAHRHPRIVVKTAKRLLKHGADPNHRDRNGTSALHIPASCVHPNYAKRLLHLYISSQGIRVEAEGTDDSDNETGLPSSSSPAPNDREGETQDGKADKTIKCLTGGFLWRRNNEGTTPSVVVAGNSENDPQGCIQFYQTDRGFNVPDAHGITPLAAAFLSCRTNLGRWLVKHQGADLNWLNDRDQTVLDILSEHSATNRGTSLSMSIDVARQLGGLTSRELANCRDMRDLRVLLRGNGPEKDNGEAWGAHLRHGC</sequence>
<reference evidence="1" key="2">
    <citation type="submission" date="2021-10" db="EMBL/GenBank/DDBJ databases">
        <authorList>
            <person name="Piombo E."/>
        </authorList>
    </citation>
    <scope>NUCLEOTIDE SEQUENCE</scope>
</reference>
<gene>
    <name evidence="1" type="ORF">CRV2_00014578</name>
</gene>
<reference evidence="1" key="1">
    <citation type="submission" date="2020-04" db="EMBL/GenBank/DDBJ databases">
        <authorList>
            <person name="Broberg M."/>
        </authorList>
    </citation>
    <scope>NUCLEOTIDE SEQUENCE</scope>
</reference>
<dbReference type="Proteomes" id="UP000836387">
    <property type="component" value="Unassembled WGS sequence"/>
</dbReference>
<comment type="caution">
    <text evidence="1">The sequence shown here is derived from an EMBL/GenBank/DDBJ whole genome shotgun (WGS) entry which is preliminary data.</text>
</comment>